<dbReference type="InterPro" id="IPR004614">
    <property type="entry name" value="P_AcTrfase"/>
</dbReference>
<keyword evidence="9" id="KW-1185">Reference proteome</keyword>
<dbReference type="FunFam" id="3.40.50.10750:FF:000001">
    <property type="entry name" value="Phosphate acetyltransferase"/>
    <property type="match status" value="1"/>
</dbReference>
<dbReference type="OrthoDB" id="9808984at2"/>
<evidence type="ECO:0000256" key="1">
    <source>
        <dbReference type="ARBA" id="ARBA00004989"/>
    </source>
</evidence>
<dbReference type="PANTHER" id="PTHR43356">
    <property type="entry name" value="PHOSPHATE ACETYLTRANSFERASE"/>
    <property type="match status" value="1"/>
</dbReference>
<evidence type="ECO:0000259" key="7">
    <source>
        <dbReference type="Pfam" id="PF01515"/>
    </source>
</evidence>
<evidence type="ECO:0000256" key="3">
    <source>
        <dbReference type="ARBA" id="ARBA00021528"/>
    </source>
</evidence>
<evidence type="ECO:0000256" key="6">
    <source>
        <dbReference type="ARBA" id="ARBA00031108"/>
    </source>
</evidence>
<dbReference type="AlphaFoldDB" id="A0A286E2B3"/>
<protein>
    <recommendedName>
        <fullName evidence="3">Phosphate acetyltransferase</fullName>
        <ecNumber evidence="2">2.3.1.8</ecNumber>
    </recommendedName>
    <alternativeName>
        <fullName evidence="6">Phosphotransacetylase</fullName>
    </alternativeName>
</protein>
<dbReference type="InterPro" id="IPR002505">
    <property type="entry name" value="PTA_PTB"/>
</dbReference>
<comment type="pathway">
    <text evidence="1">Metabolic intermediate biosynthesis; acetyl-CoA biosynthesis; acetyl-CoA from acetate: step 2/2.</text>
</comment>
<dbReference type="GO" id="GO:0008959">
    <property type="term" value="F:phosphate acetyltransferase activity"/>
    <property type="evidence" value="ECO:0007669"/>
    <property type="project" value="UniProtKB-EC"/>
</dbReference>
<sequence>MANILIIPTCAHVNVAEVAQSVALALPDAKVFNPLANLERAENLIAAGKADDWLDALVGEVAEIQSQNVVIQGIPADAERVFLAAYNVALATSFNAQVIFAVSNEKGAEKHLSLAKQAFANASVNLVGVVGNEAAALLNDLPVLGKASDLNTGALAQIAEFKTDRISPAQFRFNMIDLAKKANKRIVLPEGAEPRTVRAAVICHEKNIARCVLLAPRDEVEEVAKAHNLKLPESLEIIDPATLVEQYVAPMCELRKSKGLTPEQAREQLQDTVVLGTMMMAQNDVDGLVSGAVHTTANTIRPALQLIKTAPNASIVSSIFFMLLQGQVVVYGDCAVNPNPNAEQLAEIAIQSADSAKAFGIEPRVAMISYSTIDSGSGVDVDLVIDATKLVREKRPDLAVDGPLQYDAAVVESVAKSKAPNSPVAGKANVFIFPNLSTGNCTYKAVQRNANVLSVGPMLQGLRKPVNDLSRGALVEDIVYTIALTAIQATQI</sequence>
<reference evidence="8 9" key="1">
    <citation type="submission" date="2017-09" db="EMBL/GenBank/DDBJ databases">
        <authorList>
            <person name="Ehlers B."/>
            <person name="Leendertz F.H."/>
        </authorList>
    </citation>
    <scope>NUCLEOTIDE SEQUENCE [LARGE SCALE GENOMIC DNA]</scope>
    <source>
        <strain evidence="8 9">DSM 16848</strain>
    </source>
</reference>
<dbReference type="Gene3D" id="3.40.50.10750">
    <property type="entry name" value="Isocitrate/Isopropylmalate dehydrogenase-like"/>
    <property type="match status" value="1"/>
</dbReference>
<dbReference type="InterPro" id="IPR042113">
    <property type="entry name" value="P_AcTrfase_dom1"/>
</dbReference>
<organism evidence="8 9">
    <name type="scientific">Alysiella filiformis DSM 16848</name>
    <dbReference type="NCBI Taxonomy" id="1120981"/>
    <lineage>
        <taxon>Bacteria</taxon>
        <taxon>Pseudomonadati</taxon>
        <taxon>Pseudomonadota</taxon>
        <taxon>Betaproteobacteria</taxon>
        <taxon>Neisseriales</taxon>
        <taxon>Neisseriaceae</taxon>
        <taxon>Alysiella</taxon>
    </lineage>
</organism>
<dbReference type="NCBIfam" id="NF004167">
    <property type="entry name" value="PRK05632.1"/>
    <property type="match status" value="1"/>
</dbReference>
<dbReference type="NCBIfam" id="NF007233">
    <property type="entry name" value="PRK09653.1"/>
    <property type="match status" value="1"/>
</dbReference>
<dbReference type="RefSeq" id="WP_097113233.1">
    <property type="nucleotide sequence ID" value="NZ_CP083931.1"/>
</dbReference>
<evidence type="ECO:0000256" key="2">
    <source>
        <dbReference type="ARBA" id="ARBA00012707"/>
    </source>
</evidence>
<dbReference type="Proteomes" id="UP000219669">
    <property type="component" value="Unassembled WGS sequence"/>
</dbReference>
<dbReference type="Pfam" id="PF01515">
    <property type="entry name" value="PTA_PTB"/>
    <property type="match status" value="1"/>
</dbReference>
<evidence type="ECO:0000256" key="4">
    <source>
        <dbReference type="ARBA" id="ARBA00022679"/>
    </source>
</evidence>
<accession>A0A286E2B3</accession>
<gene>
    <name evidence="8" type="ORF">SAMN02746062_00166</name>
</gene>
<dbReference type="EC" id="2.3.1.8" evidence="2"/>
<feature type="domain" description="Phosphate acetyl/butaryl transferase" evidence="7">
    <location>
        <begin position="175"/>
        <end position="486"/>
    </location>
</feature>
<dbReference type="EMBL" id="OCNF01000001">
    <property type="protein sequence ID" value="SOD65031.1"/>
    <property type="molecule type" value="Genomic_DNA"/>
</dbReference>
<proteinExistence type="predicted"/>
<dbReference type="PANTHER" id="PTHR43356:SF3">
    <property type="entry name" value="PHOSPHATE ACETYLTRANSFERASE"/>
    <property type="match status" value="1"/>
</dbReference>
<dbReference type="NCBIfam" id="TIGR00651">
    <property type="entry name" value="pta"/>
    <property type="match status" value="1"/>
</dbReference>
<keyword evidence="5" id="KW-0012">Acyltransferase</keyword>
<dbReference type="SUPFAM" id="SSF53659">
    <property type="entry name" value="Isocitrate/Isopropylmalate dehydrogenase-like"/>
    <property type="match status" value="1"/>
</dbReference>
<evidence type="ECO:0000256" key="5">
    <source>
        <dbReference type="ARBA" id="ARBA00023315"/>
    </source>
</evidence>
<dbReference type="InterPro" id="IPR050500">
    <property type="entry name" value="Phos_Acetyltrans/Butyryltrans"/>
</dbReference>
<evidence type="ECO:0000313" key="9">
    <source>
        <dbReference type="Proteomes" id="UP000219669"/>
    </source>
</evidence>
<dbReference type="Gene3D" id="3.40.50.10950">
    <property type="match status" value="1"/>
</dbReference>
<keyword evidence="4" id="KW-0808">Transferase</keyword>
<evidence type="ECO:0000313" key="8">
    <source>
        <dbReference type="EMBL" id="SOD65031.1"/>
    </source>
</evidence>
<name>A0A286E2B3_9NEIS</name>
<dbReference type="InterPro" id="IPR042112">
    <property type="entry name" value="P_AcTrfase_dom2"/>
</dbReference>